<evidence type="ECO:0000256" key="5">
    <source>
        <dbReference type="ARBA" id="ARBA00039113"/>
    </source>
</evidence>
<dbReference type="FunFam" id="3.20.20.140:FF:000217">
    <property type="entry name" value="Dihydropyrimidinase-related protein 1"/>
    <property type="match status" value="1"/>
</dbReference>
<evidence type="ECO:0000256" key="3">
    <source>
        <dbReference type="ARBA" id="ARBA00022553"/>
    </source>
</evidence>
<feature type="domain" description="Amidohydrolase-related" evidence="6">
    <location>
        <begin position="397"/>
        <end position="479"/>
    </location>
</feature>
<comment type="catalytic activity">
    <reaction evidence="4">
        <text>5,6-dihydrouracil + H2O = 3-(carbamoylamino)propanoate + H(+)</text>
        <dbReference type="Rhea" id="RHEA:16121"/>
        <dbReference type="ChEBI" id="CHEBI:11892"/>
        <dbReference type="ChEBI" id="CHEBI:15377"/>
        <dbReference type="ChEBI" id="CHEBI:15378"/>
        <dbReference type="ChEBI" id="CHEBI:15901"/>
        <dbReference type="EC" id="3.5.2.2"/>
    </reaction>
</comment>
<dbReference type="OrthoDB" id="10258955at2759"/>
<dbReference type="Proteomes" id="UP000272942">
    <property type="component" value="Unassembled WGS sequence"/>
</dbReference>
<proteinExistence type="inferred from homology"/>
<protein>
    <recommendedName>
        <fullName evidence="5">dihydropyrimidinase</fullName>
        <ecNumber evidence="5">3.5.2.2</ecNumber>
    </recommendedName>
</protein>
<sequence length="619" mass="67167">MPGHTNCDLMPDLSKDTDSILLKGGLVVNHDTCSKADVLIEGGIIKDVGPDLIAPENARIIDVTDKFIIPGGVDLDCHLGEASIDDPLADTFETGSKFAVLGGTTTLVNTVNVPSTATLRDSFDHFVKCSTGRMFCDYAVCVRVPRFNEETGVDMEYLVKEKGVCLYSLVLGASGKVPDGEALNEEDFDRVLKQCRTLGALPVVPALTSPQLADDISTELIKECPNLGPELHQFSQPERAEADTIRKAALHAFESERVCPILISRIQSDLALRCFYEQRRYCRSLLFGQTTIAAIGAPLSAANNYSGDQPVVDLVTSKDWATAAGCVCDPPIRPDVNLSEKLIVHLNSSDALIVGSGHRAVSLEVKASFGLKRSSKIPKSIAALGCRLVALWDCAVENNGGIDQCSFVRAVSTDPARLANLYPQKGRIQPGSDADIVVWSKPDLADNGCWDKLMPAGVYNVFSGLSPRSRPEIVFLRGCIVVMNGKLVEDSAHGQFVAVKPFGQMAFSRVAAVDQSHHSQMEKIIREPYTGPVFGGTANGVREETREHHYFRKEYYDNMPKVGETVYPTSNGFLSNNLSFHSLSGTPTGTKANPHIGQNRTTAGRIFECILVQQLRSPL</sequence>
<dbReference type="AlphaFoldDB" id="A0A183AJD8"/>
<reference evidence="9" key="1">
    <citation type="submission" date="2016-06" db="UniProtKB">
        <authorList>
            <consortium name="WormBaseParasite"/>
        </authorList>
    </citation>
    <scope>IDENTIFICATION</scope>
</reference>
<keyword evidence="3" id="KW-0597">Phosphoprotein</keyword>
<evidence type="ECO:0000259" key="6">
    <source>
        <dbReference type="Pfam" id="PF01979"/>
    </source>
</evidence>
<reference evidence="7 8" key="2">
    <citation type="submission" date="2018-11" db="EMBL/GenBank/DDBJ databases">
        <authorList>
            <consortium name="Pathogen Informatics"/>
        </authorList>
    </citation>
    <scope>NUCLEOTIDE SEQUENCE [LARGE SCALE GENOMIC DNA]</scope>
    <source>
        <strain evidence="7 8">Egypt</strain>
    </source>
</reference>
<dbReference type="PANTHER" id="PTHR11647:SF1">
    <property type="entry name" value="COLLAPSIN RESPONSE MEDIATOR PROTEIN"/>
    <property type="match status" value="1"/>
</dbReference>
<dbReference type="EC" id="3.5.2.2" evidence="5"/>
<dbReference type="Gene3D" id="3.20.20.140">
    <property type="entry name" value="Metal-dependent hydrolases"/>
    <property type="match status" value="1"/>
</dbReference>
<name>A0A183AJD8_9TREM</name>
<evidence type="ECO:0000256" key="1">
    <source>
        <dbReference type="ARBA" id="ARBA00001947"/>
    </source>
</evidence>
<dbReference type="GO" id="GO:0004157">
    <property type="term" value="F:dihydropyrimidinase activity"/>
    <property type="evidence" value="ECO:0007669"/>
    <property type="project" value="UniProtKB-EC"/>
</dbReference>
<comment type="similarity">
    <text evidence="2">Belongs to the metallo-dependent hydrolases superfamily. Hydantoinase/dihydropyrimidinase family.</text>
</comment>
<dbReference type="SUPFAM" id="SSF51556">
    <property type="entry name" value="Metallo-dependent hydrolases"/>
    <property type="match status" value="1"/>
</dbReference>
<dbReference type="GO" id="GO:0006208">
    <property type="term" value="P:pyrimidine nucleobase catabolic process"/>
    <property type="evidence" value="ECO:0007669"/>
    <property type="project" value="TreeGrafter"/>
</dbReference>
<evidence type="ECO:0000313" key="7">
    <source>
        <dbReference type="EMBL" id="VDP80093.1"/>
    </source>
</evidence>
<evidence type="ECO:0000313" key="9">
    <source>
        <dbReference type="WBParaSite" id="ECPE_0000708801-mRNA-1"/>
    </source>
</evidence>
<comment type="cofactor">
    <cofactor evidence="1">
        <name>Zn(2+)</name>
        <dbReference type="ChEBI" id="CHEBI:29105"/>
    </cofactor>
</comment>
<evidence type="ECO:0000256" key="2">
    <source>
        <dbReference type="ARBA" id="ARBA00008829"/>
    </source>
</evidence>
<dbReference type="GO" id="GO:0005829">
    <property type="term" value="C:cytosol"/>
    <property type="evidence" value="ECO:0007669"/>
    <property type="project" value="TreeGrafter"/>
</dbReference>
<dbReference type="InterPro" id="IPR050378">
    <property type="entry name" value="Metallo-dep_Hydrolases_sf"/>
</dbReference>
<dbReference type="Gene3D" id="2.30.40.10">
    <property type="entry name" value="Urease, subunit C, domain 1"/>
    <property type="match status" value="1"/>
</dbReference>
<dbReference type="EMBL" id="UZAN01044126">
    <property type="protein sequence ID" value="VDP80093.1"/>
    <property type="molecule type" value="Genomic_DNA"/>
</dbReference>
<dbReference type="WBParaSite" id="ECPE_0000708801-mRNA-1">
    <property type="protein sequence ID" value="ECPE_0000708801-mRNA-1"/>
    <property type="gene ID" value="ECPE_0000708801"/>
</dbReference>
<dbReference type="Pfam" id="PF01979">
    <property type="entry name" value="Amidohydro_1"/>
    <property type="match status" value="1"/>
</dbReference>
<keyword evidence="8" id="KW-1185">Reference proteome</keyword>
<evidence type="ECO:0000256" key="4">
    <source>
        <dbReference type="ARBA" id="ARBA00036696"/>
    </source>
</evidence>
<dbReference type="InterPro" id="IPR011059">
    <property type="entry name" value="Metal-dep_hydrolase_composite"/>
</dbReference>
<dbReference type="InterPro" id="IPR032466">
    <property type="entry name" value="Metal_Hydrolase"/>
</dbReference>
<accession>A0A183AJD8</accession>
<organism evidence="9">
    <name type="scientific">Echinostoma caproni</name>
    <dbReference type="NCBI Taxonomy" id="27848"/>
    <lineage>
        <taxon>Eukaryota</taxon>
        <taxon>Metazoa</taxon>
        <taxon>Spiralia</taxon>
        <taxon>Lophotrochozoa</taxon>
        <taxon>Platyhelminthes</taxon>
        <taxon>Trematoda</taxon>
        <taxon>Digenea</taxon>
        <taxon>Plagiorchiida</taxon>
        <taxon>Echinostomata</taxon>
        <taxon>Echinostomatoidea</taxon>
        <taxon>Echinostomatidae</taxon>
        <taxon>Echinostoma</taxon>
    </lineage>
</organism>
<evidence type="ECO:0000313" key="8">
    <source>
        <dbReference type="Proteomes" id="UP000272942"/>
    </source>
</evidence>
<dbReference type="SUPFAM" id="SSF51338">
    <property type="entry name" value="Composite domain of metallo-dependent hydrolases"/>
    <property type="match status" value="1"/>
</dbReference>
<gene>
    <name evidence="7" type="ORF">ECPE_LOCUS7073</name>
</gene>
<dbReference type="InterPro" id="IPR006680">
    <property type="entry name" value="Amidohydro-rel"/>
</dbReference>
<dbReference type="PANTHER" id="PTHR11647">
    <property type="entry name" value="HYDRANTOINASE/DIHYDROPYRIMIDINASE FAMILY MEMBER"/>
    <property type="match status" value="1"/>
</dbReference>